<dbReference type="AlphaFoldDB" id="A0A1T5EVM1"/>
<dbReference type="RefSeq" id="WP_079666870.1">
    <property type="nucleotide sequence ID" value="NZ_FUYZ01000004.1"/>
</dbReference>
<dbReference type="STRING" id="619805.SAMN05660477_01626"/>
<keyword evidence="2" id="KW-1185">Reference proteome</keyword>
<sequence length="239" mass="28157">MQKLSLLFMKDGLQWQILKAKKVIEEKQFFVTEESPANLIEEALNEVLSRDDFQDITVLSTLNHFTVMPEGFDKHNLGFDLIAYNADVDKANEELMLSINKKFDVQFYYSFPKNFYKAIKAKDLPTYFNFTGEKFLNTINNKHKKEIHINLYKNQVEFFALENKKVVLYNNLDASSEVDFLYFIMFTLSKIGFGINDTYFYIYGETSENDTFISELQKFAKHMKILFDNLYKKSFILNA</sequence>
<dbReference type="InterPro" id="IPR024213">
    <property type="entry name" value="DUF3822"/>
</dbReference>
<name>A0A1T5EVM1_9FLAO</name>
<proteinExistence type="predicted"/>
<gene>
    <name evidence="1" type="ORF">SAMN05660477_01626</name>
</gene>
<protein>
    <recommendedName>
        <fullName evidence="3">DUF3822 domain-containing protein</fullName>
    </recommendedName>
</protein>
<evidence type="ECO:0000313" key="1">
    <source>
        <dbReference type="EMBL" id="SKB87997.1"/>
    </source>
</evidence>
<dbReference type="Gene3D" id="3.30.420.260">
    <property type="match status" value="1"/>
</dbReference>
<organism evidence="1 2">
    <name type="scientific">Soonwooa buanensis</name>
    <dbReference type="NCBI Taxonomy" id="619805"/>
    <lineage>
        <taxon>Bacteria</taxon>
        <taxon>Pseudomonadati</taxon>
        <taxon>Bacteroidota</taxon>
        <taxon>Flavobacteriia</taxon>
        <taxon>Flavobacteriales</taxon>
        <taxon>Weeksellaceae</taxon>
        <taxon>Chryseobacterium group</taxon>
        <taxon>Soonwooa</taxon>
    </lineage>
</organism>
<accession>A0A1T5EVM1</accession>
<dbReference type="OrthoDB" id="1271614at2"/>
<dbReference type="Pfam" id="PF12864">
    <property type="entry name" value="DUF3822"/>
    <property type="match status" value="1"/>
</dbReference>
<evidence type="ECO:0000313" key="2">
    <source>
        <dbReference type="Proteomes" id="UP000191112"/>
    </source>
</evidence>
<dbReference type="EMBL" id="FUYZ01000004">
    <property type="protein sequence ID" value="SKB87997.1"/>
    <property type="molecule type" value="Genomic_DNA"/>
</dbReference>
<evidence type="ECO:0008006" key="3">
    <source>
        <dbReference type="Google" id="ProtNLM"/>
    </source>
</evidence>
<dbReference type="Proteomes" id="UP000191112">
    <property type="component" value="Unassembled WGS sequence"/>
</dbReference>
<reference evidence="1 2" key="1">
    <citation type="submission" date="2017-02" db="EMBL/GenBank/DDBJ databases">
        <authorList>
            <person name="Peterson S.W."/>
        </authorList>
    </citation>
    <scope>NUCLEOTIDE SEQUENCE [LARGE SCALE GENOMIC DNA]</scope>
    <source>
        <strain evidence="1 2">DSM 22323</strain>
    </source>
</reference>